<keyword evidence="1" id="KW-0997">Cell inner membrane</keyword>
<dbReference type="PANTHER" id="PTHR43179">
    <property type="entry name" value="RHAMNOSYLTRANSFERASE WBBL"/>
    <property type="match status" value="1"/>
</dbReference>
<dbReference type="SUPFAM" id="SSF53448">
    <property type="entry name" value="Nucleotide-diphospho-sugar transferases"/>
    <property type="match status" value="3"/>
</dbReference>
<name>A0A085VQV2_PSESX</name>
<dbReference type="InterPro" id="IPR001173">
    <property type="entry name" value="Glyco_trans_2-like"/>
</dbReference>
<dbReference type="Gene3D" id="3.90.550.10">
    <property type="entry name" value="Spore Coat Polysaccharide Biosynthesis Protein SpsA, Chain A"/>
    <property type="match status" value="1"/>
</dbReference>
<evidence type="ECO:0000313" key="3">
    <source>
        <dbReference type="EMBL" id="KFE57815.1"/>
    </source>
</evidence>
<dbReference type="PANTHER" id="PTHR43179:SF7">
    <property type="entry name" value="RHAMNOSYLTRANSFERASE WBBL"/>
    <property type="match status" value="1"/>
</dbReference>
<reference evidence="3 4" key="1">
    <citation type="submission" date="2014-07" db="EMBL/GenBank/DDBJ databases">
        <title>Draft Genome Sequences of Environmental Pseudomonas syringae strains.</title>
        <authorList>
            <person name="Baltrus D.A."/>
            <person name="Berge O."/>
            <person name="Morris C."/>
        </authorList>
    </citation>
    <scope>NUCLEOTIDE SEQUENCE [LARGE SCALE GENOMIC DNA]</scope>
    <source>
        <strain evidence="3 4">GAW0119</strain>
    </source>
</reference>
<keyword evidence="4" id="KW-1185">Reference proteome</keyword>
<keyword evidence="3" id="KW-0808">Transferase</keyword>
<feature type="domain" description="Glycosyltransferase 2-like" evidence="2">
    <location>
        <begin position="703"/>
        <end position="824"/>
    </location>
</feature>
<comment type="caution">
    <text evidence="3">The sequence shown here is derived from an EMBL/GenBank/DDBJ whole genome shotgun (WGS) entry which is preliminary data.</text>
</comment>
<dbReference type="GO" id="GO:0016740">
    <property type="term" value="F:transferase activity"/>
    <property type="evidence" value="ECO:0007669"/>
    <property type="project" value="UniProtKB-KW"/>
</dbReference>
<gene>
    <name evidence="3" type="ORF">IV01_01765</name>
</gene>
<keyword evidence="1" id="KW-1003">Cell membrane</keyword>
<dbReference type="Pfam" id="PF00535">
    <property type="entry name" value="Glycos_transf_2"/>
    <property type="match status" value="1"/>
</dbReference>
<protein>
    <submittedName>
        <fullName evidence="3">Glycosyl transferase family 2</fullName>
    </submittedName>
</protein>
<dbReference type="RefSeq" id="WP_032625428.1">
    <property type="nucleotide sequence ID" value="NZ_JPQU01000015.1"/>
</dbReference>
<dbReference type="InterPro" id="IPR031042">
    <property type="entry name" value="Glyco_TIGR04440"/>
</dbReference>
<dbReference type="EMBL" id="JPQU01000015">
    <property type="protein sequence ID" value="KFE57815.1"/>
    <property type="molecule type" value="Genomic_DNA"/>
</dbReference>
<sequence>MQSNVGKKAGNPFDERLTVVLIAHEQPDSLRRAIKYYADFPFAVTVVDTSTEFDAQVAESGSNVRYLHMPAAEQSGASFINCAALTHVATPLVVMTCVDSFLIEGALLEAVEFLDRHDQYVACQGYSLTYSADVNHVNYFRRDRKVCEDYLEQSPNERVAMFMAQGAALDNAVTRTSCMQAWCAQVPADTTARWHEIGYMHYLAAAGNVRILPVPYALHAARDAGQELLRDQSIRAALKYTDPKSKAEREEFALTLSSMPGSVLSSNQVLQGFAALAETLETQSFLASEKLFSSKWNIGVNRPEPLFEPRQFVELPFYNSAFFSLLADIEFLIHLIPAGRSHLASLESSLLKQVELSRAQNNPDAETLKSRLWQAYELYSFNAGIVKSLIQELSISGTEAEERQSLEQWSERLKLAGGFDNGKLLDDMPSGRLLNWLDARDPEPDALKKMTTKLARKPAGSQIGILLLDLEADVFKLQNTFDSLINGFSRSFKVIIFTTAEPAAVTTPENTLHFVKVTEGNYVDKINQSVRQSSCDWVTLIKAGDVLTRSGLLQASIELADAPQCRAVAMDEIHRAADGTLAHAFRPSFNLDLLQSTPALMARHWLVRRDSMVGLGGYSRDVVGALEFDLLLRLIEQGGMSGLAHLSEPLLICEAPQLVVNEDEHKALTRHLANRGYRAEVSSALPGTYKIDYRHAERPVVSILIESRDNLPQLQHCLRSILQRTRYQRYEVLICDNNSQDAELTAWLDQQEQTSNRVRVFKSDQRLSAGTLLNTLSQQAKGEYLILLDAESQIVNVGWIESLLNQAQRPEVGVVGVKLIDSEGTANQAGLILGLNGGVGSAFVGQPKTSHGYMQRLVVEQNYSAVSSACLMIGKELYDAVGGLDEGPFSEELGDVDLCLKVAQSGSLTVWTPHVQVIHPGEVRAGTSTLDALKDKWPGPFGHDEAYNSNLALDGPGFTLGAINS</sequence>
<keyword evidence="1" id="KW-0472">Membrane</keyword>
<dbReference type="OrthoDB" id="9179784at2"/>
<dbReference type="AlphaFoldDB" id="A0A085VQV2"/>
<proteinExistence type="predicted"/>
<dbReference type="InterPro" id="IPR029044">
    <property type="entry name" value="Nucleotide-diphossugar_trans"/>
</dbReference>
<accession>A0A085VQV2</accession>
<dbReference type="NCBIfam" id="TIGR04440">
    <property type="entry name" value="glyco_TIGR04440"/>
    <property type="match status" value="1"/>
</dbReference>
<evidence type="ECO:0000313" key="4">
    <source>
        <dbReference type="Proteomes" id="UP000028631"/>
    </source>
</evidence>
<dbReference type="PATRIC" id="fig|317.175.peg.377"/>
<dbReference type="Proteomes" id="UP000028631">
    <property type="component" value="Unassembled WGS sequence"/>
</dbReference>
<organism evidence="3 4">
    <name type="scientific">Pseudomonas syringae</name>
    <dbReference type="NCBI Taxonomy" id="317"/>
    <lineage>
        <taxon>Bacteria</taxon>
        <taxon>Pseudomonadati</taxon>
        <taxon>Pseudomonadota</taxon>
        <taxon>Gammaproteobacteria</taxon>
        <taxon>Pseudomonadales</taxon>
        <taxon>Pseudomonadaceae</taxon>
        <taxon>Pseudomonas</taxon>
    </lineage>
</organism>
<evidence type="ECO:0000256" key="1">
    <source>
        <dbReference type="ARBA" id="ARBA00022519"/>
    </source>
</evidence>
<evidence type="ECO:0000259" key="2">
    <source>
        <dbReference type="Pfam" id="PF00535"/>
    </source>
</evidence>